<reference evidence="5" key="1">
    <citation type="submission" date="2023-03" db="EMBL/GenBank/DDBJ databases">
        <authorList>
            <person name="Steffen K."/>
            <person name="Cardenas P."/>
        </authorList>
    </citation>
    <scope>NUCLEOTIDE SEQUENCE</scope>
</reference>
<proteinExistence type="predicted"/>
<dbReference type="GO" id="GO:0006729">
    <property type="term" value="P:tetrahydrobiopterin biosynthetic process"/>
    <property type="evidence" value="ECO:0007669"/>
    <property type="project" value="TreeGrafter"/>
</dbReference>
<keyword evidence="4" id="KW-0560">Oxidoreductase</keyword>
<keyword evidence="6" id="KW-1185">Reference proteome</keyword>
<gene>
    <name evidence="5" type="ORF">GBAR_LOCUS23533</name>
</gene>
<evidence type="ECO:0000256" key="1">
    <source>
        <dbReference type="ARBA" id="ARBA00004496"/>
    </source>
</evidence>
<evidence type="ECO:0000256" key="2">
    <source>
        <dbReference type="ARBA" id="ARBA00022490"/>
    </source>
</evidence>
<dbReference type="InterPro" id="IPR002347">
    <property type="entry name" value="SDR_fam"/>
</dbReference>
<dbReference type="SUPFAM" id="SSF51735">
    <property type="entry name" value="NAD(P)-binding Rossmann-fold domains"/>
    <property type="match status" value="1"/>
</dbReference>
<name>A0AA35T7S5_GEOBA</name>
<dbReference type="AlphaFoldDB" id="A0AA35T7S5"/>
<dbReference type="GO" id="GO:0004757">
    <property type="term" value="F:sepiapterin reductase (NADP+) activity"/>
    <property type="evidence" value="ECO:0007669"/>
    <property type="project" value="TreeGrafter"/>
</dbReference>
<protein>
    <submittedName>
        <fullName evidence="5">Sepiapterin reductase</fullName>
    </submittedName>
</protein>
<dbReference type="PANTHER" id="PTHR44085:SF2">
    <property type="entry name" value="SEPIAPTERIN REDUCTASE"/>
    <property type="match status" value="1"/>
</dbReference>
<dbReference type="Pfam" id="PF00106">
    <property type="entry name" value="adh_short"/>
    <property type="match status" value="1"/>
</dbReference>
<sequence>MALFKRCSFCVVTGASRGLGREIAVQLAQGWSQQGVQSDLVLVSRTEKDLQAAKADIESSSPGTSVHVIPADLQDLSAIHEAFSRCAAVAAESSKKHEQFVIVHDAGSAGDITQPIVQQTDPSVLQEQLALNFTSMSILTSLFLSRFTSGERVVVNISSLLAKVHLAGFAMYSASRAARNALVGTFAAENPDVRFLTYTPGPCMTDMFKSIADSSHSQSTRDMFQGQIERSEVLTCRESISKLMELLRENRFENAAVIDYYDKM</sequence>
<evidence type="ECO:0000313" key="6">
    <source>
        <dbReference type="Proteomes" id="UP001174909"/>
    </source>
</evidence>
<organism evidence="5 6">
    <name type="scientific">Geodia barretti</name>
    <name type="common">Barrett's horny sponge</name>
    <dbReference type="NCBI Taxonomy" id="519541"/>
    <lineage>
        <taxon>Eukaryota</taxon>
        <taxon>Metazoa</taxon>
        <taxon>Porifera</taxon>
        <taxon>Demospongiae</taxon>
        <taxon>Heteroscleromorpha</taxon>
        <taxon>Tetractinellida</taxon>
        <taxon>Astrophorina</taxon>
        <taxon>Geodiidae</taxon>
        <taxon>Geodia</taxon>
    </lineage>
</organism>
<dbReference type="EMBL" id="CASHTH010003259">
    <property type="protein sequence ID" value="CAI8042352.1"/>
    <property type="molecule type" value="Genomic_DNA"/>
</dbReference>
<keyword evidence="3" id="KW-0521">NADP</keyword>
<dbReference type="PANTHER" id="PTHR44085">
    <property type="entry name" value="SEPIAPTERIN REDUCTASE"/>
    <property type="match status" value="1"/>
</dbReference>
<comment type="caution">
    <text evidence="5">The sequence shown here is derived from an EMBL/GenBank/DDBJ whole genome shotgun (WGS) entry which is preliminary data.</text>
</comment>
<keyword evidence="2" id="KW-0963">Cytoplasm</keyword>
<evidence type="ECO:0000313" key="5">
    <source>
        <dbReference type="EMBL" id="CAI8042352.1"/>
    </source>
</evidence>
<evidence type="ECO:0000256" key="4">
    <source>
        <dbReference type="ARBA" id="ARBA00023002"/>
    </source>
</evidence>
<dbReference type="Gene3D" id="3.40.50.720">
    <property type="entry name" value="NAD(P)-binding Rossmann-like Domain"/>
    <property type="match status" value="1"/>
</dbReference>
<dbReference type="GO" id="GO:0005737">
    <property type="term" value="C:cytoplasm"/>
    <property type="evidence" value="ECO:0007669"/>
    <property type="project" value="UniProtKB-SubCell"/>
</dbReference>
<dbReference type="InterPro" id="IPR036291">
    <property type="entry name" value="NAD(P)-bd_dom_sf"/>
</dbReference>
<dbReference type="PRINTS" id="PR00081">
    <property type="entry name" value="GDHRDH"/>
</dbReference>
<evidence type="ECO:0000256" key="3">
    <source>
        <dbReference type="ARBA" id="ARBA00022857"/>
    </source>
</evidence>
<dbReference type="Proteomes" id="UP001174909">
    <property type="component" value="Unassembled WGS sequence"/>
</dbReference>
<accession>A0AA35T7S5</accession>
<dbReference type="InterPro" id="IPR051721">
    <property type="entry name" value="Biopterin_syn/organic_redct"/>
</dbReference>
<comment type="subcellular location">
    <subcellularLocation>
        <location evidence="1">Cytoplasm</location>
    </subcellularLocation>
</comment>